<dbReference type="CDD" id="cd21886">
    <property type="entry name" value="SARAH_RASSF2-like"/>
    <property type="match status" value="1"/>
</dbReference>
<dbReference type="Ensembl" id="ENSEBUT00000023654.1">
    <property type="protein sequence ID" value="ENSEBUP00000023078.1"/>
    <property type="gene ID" value="ENSEBUG00000014219.1"/>
</dbReference>
<evidence type="ECO:0000259" key="1">
    <source>
        <dbReference type="PROSITE" id="PS50200"/>
    </source>
</evidence>
<protein>
    <submittedName>
        <fullName evidence="2">Ras association domain family member 2b</fullName>
    </submittedName>
</protein>
<sequence length="251" mass="29103">MTVYNTYNKGTPFELTTSDSGRIILEGYLQISWGIQTPLRLQLTDIFTPTISPSPCVAVMVHLLYTKKCLNMMQFYFSVLHNESGLLLLSAGTLIRTQSDVSTIRRPKRRSSAQKKVIQEHRVSVNGHFYNHKVCTWSTYQHIENSAEEFALYIVRANEERRKMSSHECPLVTRILEGPCVQVSRFYITEVGRAENVSHGVAQYINFEFHMLKTFLEKLAEEEQREVNKITTRYFMFSCPFCLWSFLCSTL</sequence>
<dbReference type="InterPro" id="IPR000159">
    <property type="entry name" value="RA_dom"/>
</dbReference>
<dbReference type="InterPro" id="IPR011524">
    <property type="entry name" value="SARAH_dom"/>
</dbReference>
<evidence type="ECO:0000313" key="3">
    <source>
        <dbReference type="Proteomes" id="UP000694388"/>
    </source>
</evidence>
<dbReference type="GO" id="GO:0007165">
    <property type="term" value="P:signal transduction"/>
    <property type="evidence" value="ECO:0007669"/>
    <property type="project" value="InterPro"/>
</dbReference>
<evidence type="ECO:0000313" key="2">
    <source>
        <dbReference type="Ensembl" id="ENSEBUP00000023078.1"/>
    </source>
</evidence>
<organism evidence="2 3">
    <name type="scientific">Eptatretus burgeri</name>
    <name type="common">Inshore hagfish</name>
    <dbReference type="NCBI Taxonomy" id="7764"/>
    <lineage>
        <taxon>Eukaryota</taxon>
        <taxon>Metazoa</taxon>
        <taxon>Chordata</taxon>
        <taxon>Craniata</taxon>
        <taxon>Vertebrata</taxon>
        <taxon>Cyclostomata</taxon>
        <taxon>Myxini</taxon>
        <taxon>Myxiniformes</taxon>
        <taxon>Myxinidae</taxon>
        <taxon>Eptatretinae</taxon>
        <taxon>Eptatretus</taxon>
    </lineage>
</organism>
<dbReference type="PANTHER" id="PTHR22738">
    <property type="entry name" value="RASSF"/>
    <property type="match status" value="1"/>
</dbReference>
<proteinExistence type="predicted"/>
<dbReference type="Proteomes" id="UP000694388">
    <property type="component" value="Unplaced"/>
</dbReference>
<keyword evidence="3" id="KW-1185">Reference proteome</keyword>
<name>A0A8C4QZQ7_EPTBU</name>
<accession>A0A8C4QZQ7</accession>
<dbReference type="PANTHER" id="PTHR22738:SF15">
    <property type="entry name" value="LD40758P"/>
    <property type="match status" value="1"/>
</dbReference>
<reference evidence="2" key="2">
    <citation type="submission" date="2025-09" db="UniProtKB">
        <authorList>
            <consortium name="Ensembl"/>
        </authorList>
    </citation>
    <scope>IDENTIFICATION</scope>
</reference>
<reference evidence="2" key="1">
    <citation type="submission" date="2025-08" db="UniProtKB">
        <authorList>
            <consortium name="Ensembl"/>
        </authorList>
    </citation>
    <scope>IDENTIFICATION</scope>
</reference>
<dbReference type="GeneTree" id="ENSGT00940000158546"/>
<dbReference type="Gene3D" id="3.10.20.90">
    <property type="entry name" value="Phosphatidylinositol 3-kinase Catalytic Subunit, Chain A, domain 1"/>
    <property type="match status" value="1"/>
</dbReference>
<dbReference type="InterPro" id="IPR033614">
    <property type="entry name" value="RASSF1-6"/>
</dbReference>
<dbReference type="AlphaFoldDB" id="A0A8C4QZQ7"/>
<dbReference type="PROSITE" id="PS50200">
    <property type="entry name" value="RA"/>
    <property type="match status" value="1"/>
</dbReference>
<dbReference type="Pfam" id="PF16517">
    <property type="entry name" value="Nore1-SARAH"/>
    <property type="match status" value="1"/>
</dbReference>
<feature type="domain" description="Ras-associating" evidence="1">
    <location>
        <begin position="142"/>
        <end position="193"/>
    </location>
</feature>